<dbReference type="GO" id="GO:0016020">
    <property type="term" value="C:membrane"/>
    <property type="evidence" value="ECO:0007669"/>
    <property type="project" value="InterPro"/>
</dbReference>
<feature type="non-terminal residue" evidence="2">
    <location>
        <position position="1"/>
    </location>
</feature>
<dbReference type="Pfam" id="PF05424">
    <property type="entry name" value="Duffy_binding"/>
    <property type="match status" value="1"/>
</dbReference>
<sequence length="127" mass="15448">DIGDIIRGKDLYLGDKKKKQNETEREKLEQKLKLLFYKKIHSEVTTNGELQKRYGQDGQNFYQLRKDWWYANRRNSFCISHDMLSPRKCFIFSKNMLWWRKSNCDSVTCKCLMEMSPIFDYVPQYLR</sequence>
<feature type="non-terminal residue" evidence="2">
    <location>
        <position position="127"/>
    </location>
</feature>
<dbReference type="InterPro" id="IPR008602">
    <property type="entry name" value="Duffy-antigen-binding"/>
</dbReference>
<gene>
    <name evidence="2" type="primary">var</name>
</gene>
<reference evidence="2" key="1">
    <citation type="journal article" date="2009" name="Malar. J.">
        <title>Sequence variation of PfEMP1-DBLalpha in association with rosette formation in Plasmodium falciparum isolates causing severe and uncomplicated malaria.</title>
        <authorList>
            <person name="Horata N."/>
            <person name="Kalambaheti T."/>
            <person name="Craig A."/>
            <person name="Khusmith S."/>
        </authorList>
    </citation>
    <scope>NUCLEOTIDE SEQUENCE</scope>
</reference>
<dbReference type="EMBL" id="FJ876592">
    <property type="protein sequence ID" value="ACZ81786.1"/>
    <property type="molecule type" value="mRNA"/>
</dbReference>
<evidence type="ECO:0000313" key="2">
    <source>
        <dbReference type="EMBL" id="ACZ81786.1"/>
    </source>
</evidence>
<accession>D3GHW6</accession>
<dbReference type="GO" id="GO:0046789">
    <property type="term" value="F:host cell surface receptor binding"/>
    <property type="evidence" value="ECO:0007669"/>
    <property type="project" value="InterPro"/>
</dbReference>
<dbReference type="SUPFAM" id="SSF140924">
    <property type="entry name" value="Duffy binding domain-like"/>
    <property type="match status" value="1"/>
</dbReference>
<organism evidence="2">
    <name type="scientific">Plasmodium falciparum</name>
    <name type="common">malaria parasite P. falciparum</name>
    <dbReference type="NCBI Taxonomy" id="5833"/>
    <lineage>
        <taxon>Eukaryota</taxon>
        <taxon>Sar</taxon>
        <taxon>Alveolata</taxon>
        <taxon>Apicomplexa</taxon>
        <taxon>Aconoidasida</taxon>
        <taxon>Haemosporida</taxon>
        <taxon>Plasmodiidae</taxon>
        <taxon>Plasmodium</taxon>
        <taxon>Plasmodium (Laverania)</taxon>
    </lineage>
</organism>
<proteinExistence type="evidence at transcript level"/>
<feature type="domain" description="Duffy-antigen binding" evidence="1">
    <location>
        <begin position="1"/>
        <end position="127"/>
    </location>
</feature>
<dbReference type="AlphaFoldDB" id="D3GHW6"/>
<dbReference type="Gene3D" id="1.20.1310.20">
    <property type="entry name" value="Duffy-antigen binding domain"/>
    <property type="match status" value="1"/>
</dbReference>
<dbReference type="InterPro" id="IPR042202">
    <property type="entry name" value="Duffy-ag-bd_sf"/>
</dbReference>
<evidence type="ECO:0000259" key="1">
    <source>
        <dbReference type="Pfam" id="PF05424"/>
    </source>
</evidence>
<name>D3GHW6_PLAFA</name>
<protein>
    <submittedName>
        <fullName evidence="2">Erythrocyte membrane protein</fullName>
    </submittedName>
</protein>